<protein>
    <submittedName>
        <fullName evidence="3">LytTR family DNA-binding domain-containing protein</fullName>
    </submittedName>
</protein>
<keyword evidence="1" id="KW-0812">Transmembrane</keyword>
<feature type="domain" description="HTH LytTR-type" evidence="2">
    <location>
        <begin position="186"/>
        <end position="273"/>
    </location>
</feature>
<feature type="transmembrane region" description="Helical" evidence="1">
    <location>
        <begin position="89"/>
        <end position="107"/>
    </location>
</feature>
<dbReference type="InterPro" id="IPR007492">
    <property type="entry name" value="LytTR_DNA-bd_dom"/>
</dbReference>
<dbReference type="Proteomes" id="UP001597101">
    <property type="component" value="Unassembled WGS sequence"/>
</dbReference>
<keyword evidence="1" id="KW-1133">Transmembrane helix</keyword>
<keyword evidence="4" id="KW-1185">Reference proteome</keyword>
<feature type="transmembrane region" description="Helical" evidence="1">
    <location>
        <begin position="21"/>
        <end position="44"/>
    </location>
</feature>
<accession>A0ABW3FDS0</accession>
<feature type="transmembrane region" description="Helical" evidence="1">
    <location>
        <begin position="56"/>
        <end position="77"/>
    </location>
</feature>
<gene>
    <name evidence="3" type="ORF">ACFQ14_08005</name>
</gene>
<dbReference type="Pfam" id="PF04397">
    <property type="entry name" value="LytTR"/>
    <property type="match status" value="1"/>
</dbReference>
<dbReference type="EMBL" id="JBHTJV010000005">
    <property type="protein sequence ID" value="MFD0916345.1"/>
    <property type="molecule type" value="Genomic_DNA"/>
</dbReference>
<reference evidence="4" key="1">
    <citation type="journal article" date="2019" name="Int. J. Syst. Evol. Microbiol.">
        <title>The Global Catalogue of Microorganisms (GCM) 10K type strain sequencing project: providing services to taxonomists for standard genome sequencing and annotation.</title>
        <authorList>
            <consortium name="The Broad Institute Genomics Platform"/>
            <consortium name="The Broad Institute Genome Sequencing Center for Infectious Disease"/>
            <person name="Wu L."/>
            <person name="Ma J."/>
        </authorList>
    </citation>
    <scope>NUCLEOTIDE SEQUENCE [LARGE SCALE GENOMIC DNA]</scope>
    <source>
        <strain evidence="4">CCUG 60023</strain>
    </source>
</reference>
<evidence type="ECO:0000313" key="3">
    <source>
        <dbReference type="EMBL" id="MFD0916345.1"/>
    </source>
</evidence>
<dbReference type="Gene3D" id="2.40.50.1020">
    <property type="entry name" value="LytTr DNA-binding domain"/>
    <property type="match status" value="1"/>
</dbReference>
<dbReference type="GO" id="GO:0003677">
    <property type="term" value="F:DNA binding"/>
    <property type="evidence" value="ECO:0007669"/>
    <property type="project" value="UniProtKB-KW"/>
</dbReference>
<feature type="transmembrane region" description="Helical" evidence="1">
    <location>
        <begin position="127"/>
        <end position="145"/>
    </location>
</feature>
<proteinExistence type="predicted"/>
<keyword evidence="1" id="KW-0472">Membrane</keyword>
<evidence type="ECO:0000259" key="2">
    <source>
        <dbReference type="PROSITE" id="PS50930"/>
    </source>
</evidence>
<evidence type="ECO:0000313" key="4">
    <source>
        <dbReference type="Proteomes" id="UP001597101"/>
    </source>
</evidence>
<comment type="caution">
    <text evidence="3">The sequence shown here is derived from an EMBL/GenBank/DDBJ whole genome shotgun (WGS) entry which is preliminary data.</text>
</comment>
<keyword evidence="3" id="KW-0238">DNA-binding</keyword>
<evidence type="ECO:0000256" key="1">
    <source>
        <dbReference type="SAM" id="Phobius"/>
    </source>
</evidence>
<dbReference type="PROSITE" id="PS50930">
    <property type="entry name" value="HTH_LYTTR"/>
    <property type="match status" value="1"/>
</dbReference>
<organism evidence="3 4">
    <name type="scientific">Pseudahrensia aquimaris</name>
    <dbReference type="NCBI Taxonomy" id="744461"/>
    <lineage>
        <taxon>Bacteria</taxon>
        <taxon>Pseudomonadati</taxon>
        <taxon>Pseudomonadota</taxon>
        <taxon>Alphaproteobacteria</taxon>
        <taxon>Hyphomicrobiales</taxon>
        <taxon>Ahrensiaceae</taxon>
        <taxon>Pseudahrensia</taxon>
    </lineage>
</organism>
<dbReference type="SMART" id="SM00850">
    <property type="entry name" value="LytTR"/>
    <property type="match status" value="1"/>
</dbReference>
<name>A0ABW3FDS0_9HYPH</name>
<dbReference type="RefSeq" id="WP_377212202.1">
    <property type="nucleotide sequence ID" value="NZ_JBHTJV010000005.1"/>
</dbReference>
<sequence>MARNFVKLSFKQQCLRRFGEIAVSPIFYALVGGFVLVGAVIGPYGVREQLGFFDRVIFSLQANAVLWLIGIVVAVPVRLAVQRIHPNRIIALLIGCLCAGLAITPVLDFILRMQINEALVFGDYLEYSILFFVLASIITFVMVQISRESAGGPLPDVGSVDQVQEDVAAFDNGLMDKLPLAKRGPVLALLAQDHYVEIVTERGSELVLMRLSDAIALVGDQLGLRVHRSAWVALDAVESVGREQRRAFAVLRNGQKVPVARASESTLSTMLREGDMDAAVFSST</sequence>